<gene>
    <name evidence="1" type="ORF">H7H73_00040</name>
    <name evidence="2" type="ORF">MJO55_27860</name>
</gene>
<sequence>MTYDQNIDVYEHGIVVSDGERPPSGLSLIATTRQPIYNSYSLTLVDRDGTSLNHRAVHALDVPGAHAVVDYHEESDARFFLRESLYHLNNVIDKYIWACQLFEELHGHYEGPRSGNTGDSRVLFEIDAYLGAARRVYEAISKVLWKHYHPGEKGRWDSIRTATRAIASGNSKVPAQLGGQIVDSWNAYGAKLADYRNFVAHTGALSEGETCWLHRYDRRWGASVMLLENPENKKRVPLRPDVGIDALAYCYEVAIHLVKLCEQVAATDAVADYLANPPGYGGLPASPRWEAARNAYR</sequence>
<geneLocation type="plasmid" evidence="2 3">
    <name>unnamed</name>
</geneLocation>
<dbReference type="AlphaFoldDB" id="A0A9X2XRR4"/>
<dbReference type="RefSeq" id="WP_043416171.1">
    <property type="nucleotide sequence ID" value="NZ_CP092428.2"/>
</dbReference>
<proteinExistence type="predicted"/>
<dbReference type="EMBL" id="JACKRN010000004">
    <property type="protein sequence ID" value="MCV7069151.1"/>
    <property type="molecule type" value="Genomic_DNA"/>
</dbReference>
<dbReference type="Proteomes" id="UP001140272">
    <property type="component" value="Unassembled WGS sequence"/>
</dbReference>
<reference evidence="1" key="1">
    <citation type="submission" date="2020-07" db="EMBL/GenBank/DDBJ databases">
        <authorList>
            <person name="Pettersson B.M.F."/>
            <person name="Behra P.R.K."/>
            <person name="Ramesh M."/>
            <person name="Das S."/>
            <person name="Dasgupta S."/>
            <person name="Kirsebom L.A."/>
        </authorList>
    </citation>
    <scope>NUCLEOTIDE SEQUENCE</scope>
    <source>
        <strain evidence="1">DSM 45406</strain>
    </source>
</reference>
<dbReference type="EMBL" id="CP092428">
    <property type="protein sequence ID" value="ULP39970.1"/>
    <property type="molecule type" value="Genomic_DNA"/>
</dbReference>
<reference evidence="2" key="3">
    <citation type="submission" date="2022-08" db="EMBL/GenBank/DDBJ databases">
        <title>Whole genome sequencing of non-tuberculosis mycobacteria type-strains.</title>
        <authorList>
            <person name="Igarashi Y."/>
            <person name="Osugi A."/>
            <person name="Mitarai S."/>
        </authorList>
    </citation>
    <scope>NUCLEOTIDE SEQUENCE</scope>
    <source>
        <strain evidence="2">JCM 16372</strain>
        <plasmid evidence="2">unnamed</plasmid>
    </source>
</reference>
<evidence type="ECO:0000313" key="1">
    <source>
        <dbReference type="EMBL" id="MCV7069151.1"/>
    </source>
</evidence>
<keyword evidence="3" id="KW-1185">Reference proteome</keyword>
<evidence type="ECO:0000313" key="2">
    <source>
        <dbReference type="EMBL" id="ULP39970.1"/>
    </source>
</evidence>
<reference evidence="1" key="2">
    <citation type="journal article" date="2022" name="BMC Genomics">
        <title>Comparative genome analysis of mycobacteria focusing on tRNA and non-coding RNA.</title>
        <authorList>
            <person name="Behra P.R.K."/>
            <person name="Pettersson B.M.F."/>
            <person name="Ramesh M."/>
            <person name="Das S."/>
            <person name="Dasgupta S."/>
            <person name="Kirsebom L.A."/>
        </authorList>
    </citation>
    <scope>NUCLEOTIDE SEQUENCE</scope>
    <source>
        <strain evidence="1">DSM 45406</strain>
    </source>
</reference>
<accession>A0A9X2XRR4</accession>
<dbReference type="Proteomes" id="UP001055159">
    <property type="component" value="Plasmid unnamed"/>
</dbReference>
<protein>
    <submittedName>
        <fullName evidence="1">Uncharacterized protein</fullName>
    </submittedName>
</protein>
<organism evidence="1 4">
    <name type="scientific">Mycolicibacterium rufum</name>
    <dbReference type="NCBI Taxonomy" id="318424"/>
    <lineage>
        <taxon>Bacteria</taxon>
        <taxon>Bacillati</taxon>
        <taxon>Actinomycetota</taxon>
        <taxon>Actinomycetes</taxon>
        <taxon>Mycobacteriales</taxon>
        <taxon>Mycobacteriaceae</taxon>
        <taxon>Mycolicibacterium</taxon>
    </lineage>
</organism>
<name>A0A9X2XRR4_9MYCO</name>
<keyword evidence="2" id="KW-0614">Plasmid</keyword>
<evidence type="ECO:0000313" key="3">
    <source>
        <dbReference type="Proteomes" id="UP001055159"/>
    </source>
</evidence>
<evidence type="ECO:0000313" key="4">
    <source>
        <dbReference type="Proteomes" id="UP001140272"/>
    </source>
</evidence>